<dbReference type="FunFam" id="1.10.10.60:FF:000014">
    <property type="entry name" value="SWI/SNF complex subunit SMARCC2 isoform C"/>
    <property type="match status" value="1"/>
</dbReference>
<evidence type="ECO:0000313" key="18">
    <source>
        <dbReference type="EMBL" id="KAK6946220.1"/>
    </source>
</evidence>
<dbReference type="Proteomes" id="UP001370490">
    <property type="component" value="Unassembled WGS sequence"/>
</dbReference>
<dbReference type="Pfam" id="PF00249">
    <property type="entry name" value="Myb_DNA-binding"/>
    <property type="match status" value="1"/>
</dbReference>
<feature type="domain" description="SWIRM" evidence="15">
    <location>
        <begin position="149"/>
        <end position="246"/>
    </location>
</feature>
<dbReference type="PANTHER" id="PTHR12802">
    <property type="entry name" value="SWI/SNF COMPLEX-RELATED"/>
    <property type="match status" value="1"/>
</dbReference>
<dbReference type="PROSITE" id="PS50090">
    <property type="entry name" value="MYB_LIKE"/>
    <property type="match status" value="1"/>
</dbReference>
<dbReference type="SMART" id="SM00717">
    <property type="entry name" value="SANT"/>
    <property type="match status" value="1"/>
</dbReference>
<evidence type="ECO:0000259" key="15">
    <source>
        <dbReference type="PROSITE" id="PS50934"/>
    </source>
</evidence>
<dbReference type="CDD" id="cd02336">
    <property type="entry name" value="ZZ_RSC8"/>
    <property type="match status" value="1"/>
</dbReference>
<dbReference type="CDD" id="cd00167">
    <property type="entry name" value="SANT"/>
    <property type="match status" value="1"/>
</dbReference>
<keyword evidence="2" id="KW-0217">Developmental protein</keyword>
<reference evidence="18 19" key="1">
    <citation type="submission" date="2023-12" db="EMBL/GenBank/DDBJ databases">
        <title>A high-quality genome assembly for Dillenia turbinata (Dilleniales).</title>
        <authorList>
            <person name="Chanderbali A."/>
        </authorList>
    </citation>
    <scope>NUCLEOTIDE SEQUENCE [LARGE SCALE GENOMIC DNA]</scope>
    <source>
        <strain evidence="18">LSX21</strain>
        <tissue evidence="18">Leaf</tissue>
    </source>
</reference>
<keyword evidence="19" id="KW-1185">Reference proteome</keyword>
<evidence type="ECO:0000256" key="10">
    <source>
        <dbReference type="PROSITE-ProRule" id="PRU00228"/>
    </source>
</evidence>
<gene>
    <name evidence="18" type="ORF">RJ641_013764</name>
</gene>
<keyword evidence="8" id="KW-0804">Transcription</keyword>
<evidence type="ECO:0000256" key="8">
    <source>
        <dbReference type="ARBA" id="ARBA00023163"/>
    </source>
</evidence>
<keyword evidence="4 10" id="KW-0863">Zinc-finger</keyword>
<feature type="compositionally biased region" description="Basic and acidic residues" evidence="12">
    <location>
        <begin position="786"/>
        <end position="810"/>
    </location>
</feature>
<evidence type="ECO:0000256" key="7">
    <source>
        <dbReference type="ARBA" id="ARBA00023125"/>
    </source>
</evidence>
<dbReference type="Pfam" id="PF16495">
    <property type="entry name" value="SWIRM-assoc_1"/>
    <property type="match status" value="1"/>
</dbReference>
<feature type="region of interest" description="Disordered" evidence="12">
    <location>
        <begin position="430"/>
        <end position="501"/>
    </location>
</feature>
<keyword evidence="3" id="KW-0479">Metal-binding</keyword>
<feature type="region of interest" description="Disordered" evidence="12">
    <location>
        <begin position="1"/>
        <end position="96"/>
    </location>
</feature>
<dbReference type="GO" id="GO:0005634">
    <property type="term" value="C:nucleus"/>
    <property type="evidence" value="ECO:0007669"/>
    <property type="project" value="UniProtKB-SubCell"/>
</dbReference>
<evidence type="ECO:0000256" key="5">
    <source>
        <dbReference type="ARBA" id="ARBA00022833"/>
    </source>
</evidence>
<dbReference type="InterPro" id="IPR041984">
    <property type="entry name" value="Rsc8/Ssr1/Ssr2_ZZ"/>
</dbReference>
<dbReference type="InterPro" id="IPR043145">
    <property type="entry name" value="Znf_ZZ_sf"/>
</dbReference>
<evidence type="ECO:0000256" key="1">
    <source>
        <dbReference type="ARBA" id="ARBA00004123"/>
    </source>
</evidence>
<evidence type="ECO:0000256" key="12">
    <source>
        <dbReference type="SAM" id="MobiDB-lite"/>
    </source>
</evidence>
<evidence type="ECO:0000256" key="11">
    <source>
        <dbReference type="SAM" id="Coils"/>
    </source>
</evidence>
<feature type="compositionally biased region" description="Polar residues" evidence="12">
    <location>
        <begin position="42"/>
        <end position="55"/>
    </location>
</feature>
<comment type="caution">
    <text evidence="18">The sequence shown here is derived from an EMBL/GenBank/DDBJ whole genome shotgun (WGS) entry which is preliminary data.</text>
</comment>
<dbReference type="Gene3D" id="1.10.10.60">
    <property type="entry name" value="Homeodomain-like"/>
    <property type="match status" value="1"/>
</dbReference>
<keyword evidence="5" id="KW-0862">Zinc</keyword>
<feature type="compositionally biased region" description="Basic and acidic residues" evidence="12">
    <location>
        <begin position="655"/>
        <end position="670"/>
    </location>
</feature>
<feature type="compositionally biased region" description="Polar residues" evidence="12">
    <location>
        <begin position="958"/>
        <end position="975"/>
    </location>
</feature>
<dbReference type="InterPro" id="IPR017930">
    <property type="entry name" value="Myb_dom"/>
</dbReference>
<evidence type="ECO:0000256" key="9">
    <source>
        <dbReference type="ARBA" id="ARBA00023242"/>
    </source>
</evidence>
<evidence type="ECO:0000256" key="3">
    <source>
        <dbReference type="ARBA" id="ARBA00022723"/>
    </source>
</evidence>
<feature type="compositionally biased region" description="Low complexity" evidence="12">
    <location>
        <begin position="939"/>
        <end position="957"/>
    </location>
</feature>
<evidence type="ECO:0000259" key="14">
    <source>
        <dbReference type="PROSITE" id="PS50135"/>
    </source>
</evidence>
<dbReference type="SUPFAM" id="SSF57850">
    <property type="entry name" value="RING/U-box"/>
    <property type="match status" value="1"/>
</dbReference>
<accession>A0AAN8W527</accession>
<feature type="region of interest" description="Disordered" evidence="12">
    <location>
        <begin position="935"/>
        <end position="975"/>
    </location>
</feature>
<evidence type="ECO:0000313" key="19">
    <source>
        <dbReference type="Proteomes" id="UP001370490"/>
    </source>
</evidence>
<dbReference type="InterPro" id="IPR007526">
    <property type="entry name" value="SWIRM"/>
</dbReference>
<dbReference type="EMBL" id="JBAMMX010000002">
    <property type="protein sequence ID" value="KAK6946220.1"/>
    <property type="molecule type" value="Genomic_DNA"/>
</dbReference>
<evidence type="ECO:0000256" key="6">
    <source>
        <dbReference type="ARBA" id="ARBA00023015"/>
    </source>
</evidence>
<dbReference type="Pfam" id="PF00569">
    <property type="entry name" value="ZZ"/>
    <property type="match status" value="1"/>
</dbReference>
<feature type="compositionally biased region" description="Basic and acidic residues" evidence="12">
    <location>
        <begin position="447"/>
        <end position="457"/>
    </location>
</feature>
<feature type="compositionally biased region" description="Basic and acidic residues" evidence="12">
    <location>
        <begin position="630"/>
        <end position="641"/>
    </location>
</feature>
<keyword evidence="7" id="KW-0238">DNA-binding</keyword>
<evidence type="ECO:0000256" key="2">
    <source>
        <dbReference type="ARBA" id="ARBA00022473"/>
    </source>
</evidence>
<dbReference type="InterPro" id="IPR017884">
    <property type="entry name" value="SANT_dom"/>
</dbReference>
<feature type="domain" description="SANT" evidence="16">
    <location>
        <begin position="369"/>
        <end position="420"/>
    </location>
</feature>
<dbReference type="PROSITE" id="PS50135">
    <property type="entry name" value="ZF_ZZ_2"/>
    <property type="match status" value="1"/>
</dbReference>
<sequence>MEENRRDAGNQPSLTAAKTAEASSPAEPTPRRRSAGQKRKANNSAVGSTTSSTPSKRLAREKQTLSLSTLHNGPSTRARQSQNNLAVSGVTSSGTTDSVPVYESIKLVEAIAILGGEEEAKVRKEEWEALEAEIEKEFEAIRSRDRNVHIVPVFCGWFSWKKVHPIEEKTMVSFFNGKSETRTSEKYIEIRNWIMKKFHDDPNKPIELKDLAELPVGDSDAKQEVMEFLDYWGLINFHPFPSKHPAATSADEDKSGEDENSASIIEKLFHFETIESCAPIVPKTSLAAPTWASGLFSESAIAEELARPEDPNVDYHCNSCSADCSRKRYHCQKQADFDLCSECYNNGKFGSGMSSSDFILMEPAEAPGLGSGKWTDQETLLLLEALELYKENWNEIAEHVATKTRTQCILHFLQMPIEDTFLDGEDQIDATPQENVDTGTSNNDDTSVPKDAPEMTETKTSGTEGQPQSTPVESSKPATTSEDLLTPTETSKAEEANQVKVSEESGDNYALKALKEACEAVGFVDLPDGPFSFADVGNPAMALATEIEASLTFSMTLTIQYIGALRREVTAFLAKLVEPNVVTVSARSCLKSISDVSPGMQLAARHCFILEDPPDEKKETTGPGSAVAEDAQKDGNEKEENAVPVTDQSTFPNDQAEKKTNDCVSEEKKSIVSPDSNGNEKSMAAEVRDPVATSQKVGLTNMDEPQRAKMPKETLPGGSKESDKSTPNVDIHSISVESGDKPSEAGSEAAKNTDMVIDSLLPEKKYPVQPVSSATVVENRAKKGHNSYDDHGKECKNKNDDPTKTKDHDMDKLKRAATTALTAAAVKAKLFADQEEDQIRRLTMHIIEKQLHKLEAKLMFFSEVDNVVLKIRELLERSRQKLYQERAQIIASRLGLPASSSRAMPPQSLPNNRMAMNFANTIPRPPTGMAFQRPPLARPTMSSAPFMSSSFASNMATGNSVRPPSQDKVSSVGTK</sequence>
<dbReference type="Gene3D" id="3.30.60.90">
    <property type="match status" value="1"/>
</dbReference>
<protein>
    <submittedName>
        <fullName evidence="18">SMARCC, C-terminal</fullName>
    </submittedName>
</protein>
<evidence type="ECO:0000259" key="16">
    <source>
        <dbReference type="PROSITE" id="PS51293"/>
    </source>
</evidence>
<feature type="domain" description="ZZ-type" evidence="14">
    <location>
        <begin position="312"/>
        <end position="366"/>
    </location>
</feature>
<keyword evidence="9" id="KW-0539">Nucleus</keyword>
<comment type="subcellular location">
    <subcellularLocation>
        <location evidence="1">Nucleus</location>
    </subcellularLocation>
</comment>
<dbReference type="InterPro" id="IPR009057">
    <property type="entry name" value="Homeodomain-like_sf"/>
</dbReference>
<evidence type="ECO:0000256" key="4">
    <source>
        <dbReference type="ARBA" id="ARBA00022771"/>
    </source>
</evidence>
<feature type="compositionally biased region" description="Basic and acidic residues" evidence="12">
    <location>
        <begin position="491"/>
        <end position="501"/>
    </location>
</feature>
<dbReference type="SMART" id="SM00291">
    <property type="entry name" value="ZnF_ZZ"/>
    <property type="match status" value="1"/>
</dbReference>
<dbReference type="InterPro" id="IPR000433">
    <property type="entry name" value="Znf_ZZ"/>
</dbReference>
<dbReference type="GO" id="GO:0003677">
    <property type="term" value="F:DNA binding"/>
    <property type="evidence" value="ECO:0007669"/>
    <property type="project" value="UniProtKB-KW"/>
</dbReference>
<dbReference type="Pfam" id="PF04433">
    <property type="entry name" value="SWIRM"/>
    <property type="match status" value="1"/>
</dbReference>
<dbReference type="SUPFAM" id="SSF46689">
    <property type="entry name" value="Homeodomain-like"/>
    <property type="match status" value="2"/>
</dbReference>
<keyword evidence="11" id="KW-0175">Coiled coil</keyword>
<dbReference type="InterPro" id="IPR036388">
    <property type="entry name" value="WH-like_DNA-bd_sf"/>
</dbReference>
<feature type="coiled-coil region" evidence="11">
    <location>
        <begin position="117"/>
        <end position="144"/>
    </location>
</feature>
<feature type="domain" description="Myb-like" evidence="13">
    <location>
        <begin position="366"/>
        <end position="416"/>
    </location>
</feature>
<dbReference type="PROSITE" id="PS50934">
    <property type="entry name" value="SWIRM"/>
    <property type="match status" value="1"/>
</dbReference>
<dbReference type="PANTHER" id="PTHR12802:SF41">
    <property type="entry name" value="BRAHMA ASSOCIATED PROTEIN 155 KDA"/>
    <property type="match status" value="1"/>
</dbReference>
<dbReference type="InterPro" id="IPR032451">
    <property type="entry name" value="SMARCC_C"/>
</dbReference>
<feature type="compositionally biased region" description="Low complexity" evidence="12">
    <location>
        <begin position="87"/>
        <end position="96"/>
    </location>
</feature>
<proteinExistence type="predicted"/>
<organism evidence="18 19">
    <name type="scientific">Dillenia turbinata</name>
    <dbReference type="NCBI Taxonomy" id="194707"/>
    <lineage>
        <taxon>Eukaryota</taxon>
        <taxon>Viridiplantae</taxon>
        <taxon>Streptophyta</taxon>
        <taxon>Embryophyta</taxon>
        <taxon>Tracheophyta</taxon>
        <taxon>Spermatophyta</taxon>
        <taxon>Magnoliopsida</taxon>
        <taxon>eudicotyledons</taxon>
        <taxon>Gunneridae</taxon>
        <taxon>Pentapetalae</taxon>
        <taxon>Dilleniales</taxon>
        <taxon>Dilleniaceae</taxon>
        <taxon>Dillenia</taxon>
    </lineage>
</organism>
<evidence type="ECO:0000259" key="17">
    <source>
        <dbReference type="PROSITE" id="PS51294"/>
    </source>
</evidence>
<evidence type="ECO:0000259" key="13">
    <source>
        <dbReference type="PROSITE" id="PS50090"/>
    </source>
</evidence>
<dbReference type="Gene3D" id="1.10.10.10">
    <property type="entry name" value="Winged helix-like DNA-binding domain superfamily/Winged helix DNA-binding domain"/>
    <property type="match status" value="1"/>
</dbReference>
<dbReference type="AlphaFoldDB" id="A0AAN8W527"/>
<keyword evidence="6" id="KW-0805">Transcription regulation</keyword>
<dbReference type="GO" id="GO:0008270">
    <property type="term" value="F:zinc ion binding"/>
    <property type="evidence" value="ECO:0007669"/>
    <property type="project" value="UniProtKB-KW"/>
</dbReference>
<feature type="compositionally biased region" description="Polar residues" evidence="12">
    <location>
        <begin position="430"/>
        <end position="446"/>
    </location>
</feature>
<feature type="region of interest" description="Disordered" evidence="12">
    <location>
        <begin position="782"/>
        <end position="810"/>
    </location>
</feature>
<feature type="compositionally biased region" description="Polar residues" evidence="12">
    <location>
        <begin position="64"/>
        <end position="86"/>
    </location>
</feature>
<name>A0AAN8W527_9MAGN</name>
<feature type="region of interest" description="Disordered" evidence="12">
    <location>
        <begin position="611"/>
        <end position="751"/>
    </location>
</feature>
<feature type="compositionally biased region" description="Basic residues" evidence="12">
    <location>
        <begin position="31"/>
        <end position="41"/>
    </location>
</feature>
<dbReference type="PROSITE" id="PS51293">
    <property type="entry name" value="SANT"/>
    <property type="match status" value="1"/>
</dbReference>
<dbReference type="PROSITE" id="PS51294">
    <property type="entry name" value="HTH_MYB"/>
    <property type="match status" value="1"/>
</dbReference>
<feature type="domain" description="HTH myb-type" evidence="17">
    <location>
        <begin position="366"/>
        <end position="420"/>
    </location>
</feature>
<dbReference type="InterPro" id="IPR001005">
    <property type="entry name" value="SANT/Myb"/>
</dbReference>
<feature type="compositionally biased region" description="Polar residues" evidence="12">
    <location>
        <begin position="458"/>
        <end position="490"/>
    </location>
</feature>
<dbReference type="PROSITE" id="PS01357">
    <property type="entry name" value="ZF_ZZ_1"/>
    <property type="match status" value="1"/>
</dbReference>